<dbReference type="InterPro" id="IPR001646">
    <property type="entry name" value="5peptide_repeat"/>
</dbReference>
<dbReference type="EMBL" id="JADIKC010000015">
    <property type="protein sequence ID" value="MBM7123661.1"/>
    <property type="molecule type" value="Genomic_DNA"/>
</dbReference>
<dbReference type="Pfam" id="PF13576">
    <property type="entry name" value="Pentapeptide_3"/>
    <property type="match status" value="1"/>
</dbReference>
<sequence length="126" mass="14383">MQVTSEVFEKGLSEGIAWDEQVFIFCEFRGVHGEGLHVTSAFLDSTFRQCDIYWALFNIATFVGIKFHGCNFRGCSFSGCRFVECEFEDCRFLPDNLNGSCSFDDSRWYGCTQRRTEGLSTEFASV</sequence>
<dbReference type="Gene3D" id="2.160.20.80">
    <property type="entry name" value="E3 ubiquitin-protein ligase SopA"/>
    <property type="match status" value="1"/>
</dbReference>
<organism evidence="1 2">
    <name type="scientific">Dyella kyungheensis</name>
    <dbReference type="NCBI Taxonomy" id="1242174"/>
    <lineage>
        <taxon>Bacteria</taxon>
        <taxon>Pseudomonadati</taxon>
        <taxon>Pseudomonadota</taxon>
        <taxon>Gammaproteobacteria</taxon>
        <taxon>Lysobacterales</taxon>
        <taxon>Rhodanobacteraceae</taxon>
        <taxon>Dyella</taxon>
    </lineage>
</organism>
<name>A0ABS2JXP9_9GAMM</name>
<comment type="caution">
    <text evidence="1">The sequence shown here is derived from an EMBL/GenBank/DDBJ whole genome shotgun (WGS) entry which is preliminary data.</text>
</comment>
<protein>
    <submittedName>
        <fullName evidence="1">Pentapeptide repeat-containing protein</fullName>
    </submittedName>
</protein>
<dbReference type="SUPFAM" id="SSF141571">
    <property type="entry name" value="Pentapeptide repeat-like"/>
    <property type="match status" value="1"/>
</dbReference>
<accession>A0ABS2JXP9</accession>
<proteinExistence type="predicted"/>
<evidence type="ECO:0000313" key="1">
    <source>
        <dbReference type="EMBL" id="MBM7123661.1"/>
    </source>
</evidence>
<dbReference type="RefSeq" id="WP_204638182.1">
    <property type="nucleotide sequence ID" value="NZ_JADIKC010000015.1"/>
</dbReference>
<reference evidence="1 2" key="1">
    <citation type="submission" date="2020-10" db="EMBL/GenBank/DDBJ databases">
        <title>Phylogeny of dyella-like bacteria.</title>
        <authorList>
            <person name="Fu J."/>
        </authorList>
    </citation>
    <scope>NUCLEOTIDE SEQUENCE [LARGE SCALE GENOMIC DNA]</scope>
    <source>
        <strain evidence="1 2">THG-B117</strain>
    </source>
</reference>
<keyword evidence="2" id="KW-1185">Reference proteome</keyword>
<dbReference type="Proteomes" id="UP001430065">
    <property type="component" value="Unassembled WGS sequence"/>
</dbReference>
<gene>
    <name evidence="1" type="ORF">ISP20_21025</name>
</gene>
<evidence type="ECO:0000313" key="2">
    <source>
        <dbReference type="Proteomes" id="UP001430065"/>
    </source>
</evidence>